<dbReference type="OrthoDB" id="6752799at2759"/>
<evidence type="ECO:0000256" key="3">
    <source>
        <dbReference type="ARBA" id="ARBA00012753"/>
    </source>
</evidence>
<evidence type="ECO:0000256" key="1">
    <source>
        <dbReference type="ARBA" id="ARBA00001933"/>
    </source>
</evidence>
<dbReference type="SUPFAM" id="SSF53383">
    <property type="entry name" value="PLP-dependent transferases"/>
    <property type="match status" value="1"/>
</dbReference>
<organism evidence="13 14">
    <name type="scientific">Opisthorchis felineus</name>
    <dbReference type="NCBI Taxonomy" id="147828"/>
    <lineage>
        <taxon>Eukaryota</taxon>
        <taxon>Metazoa</taxon>
        <taxon>Spiralia</taxon>
        <taxon>Lophotrochozoa</taxon>
        <taxon>Platyhelminthes</taxon>
        <taxon>Trematoda</taxon>
        <taxon>Digenea</taxon>
        <taxon>Opisthorchiida</taxon>
        <taxon>Opisthorchiata</taxon>
        <taxon>Opisthorchiidae</taxon>
        <taxon>Opisthorchis</taxon>
    </lineage>
</organism>
<accession>A0A4S2LQJ7</accession>
<keyword evidence="6" id="KW-0663">Pyridoxal phosphate</keyword>
<dbReference type="InterPro" id="IPR000796">
    <property type="entry name" value="Asp_trans"/>
</dbReference>
<dbReference type="PANTHER" id="PTHR11879">
    <property type="entry name" value="ASPARTATE AMINOTRANSFERASE"/>
    <property type="match status" value="1"/>
</dbReference>
<comment type="caution">
    <text evidence="13">The sequence shown here is derived from an EMBL/GenBank/DDBJ whole genome shotgun (WGS) entry which is preliminary data.</text>
</comment>
<dbReference type="InterPro" id="IPR015422">
    <property type="entry name" value="PyrdxlP-dep_Trfase_small"/>
</dbReference>
<evidence type="ECO:0000256" key="10">
    <source>
        <dbReference type="ARBA" id="ARBA00042867"/>
    </source>
</evidence>
<comment type="subunit">
    <text evidence="2">Homodimer.</text>
</comment>
<name>A0A4S2LQJ7_OPIFE</name>
<keyword evidence="4" id="KW-0032">Aminotransferase</keyword>
<dbReference type="Gene3D" id="3.90.1150.10">
    <property type="entry name" value="Aspartate Aminotransferase, domain 1"/>
    <property type="match status" value="1"/>
</dbReference>
<keyword evidence="5" id="KW-0808">Transferase</keyword>
<evidence type="ECO:0000256" key="6">
    <source>
        <dbReference type="ARBA" id="ARBA00022898"/>
    </source>
</evidence>
<evidence type="ECO:0000256" key="5">
    <source>
        <dbReference type="ARBA" id="ARBA00022679"/>
    </source>
</evidence>
<dbReference type="GO" id="GO:0006533">
    <property type="term" value="P:L-aspartate catabolic process"/>
    <property type="evidence" value="ECO:0007669"/>
    <property type="project" value="TreeGrafter"/>
</dbReference>
<dbReference type="InterPro" id="IPR015424">
    <property type="entry name" value="PyrdxlP-dep_Trfase"/>
</dbReference>
<dbReference type="GO" id="GO:0005739">
    <property type="term" value="C:mitochondrion"/>
    <property type="evidence" value="ECO:0007669"/>
    <property type="project" value="TreeGrafter"/>
</dbReference>
<evidence type="ECO:0000313" key="14">
    <source>
        <dbReference type="Proteomes" id="UP000308267"/>
    </source>
</evidence>
<dbReference type="Proteomes" id="UP000308267">
    <property type="component" value="Unassembled WGS sequence"/>
</dbReference>
<evidence type="ECO:0000259" key="12">
    <source>
        <dbReference type="Pfam" id="PF00155"/>
    </source>
</evidence>
<evidence type="ECO:0000313" key="13">
    <source>
        <dbReference type="EMBL" id="TGZ63208.1"/>
    </source>
</evidence>
<evidence type="ECO:0000256" key="2">
    <source>
        <dbReference type="ARBA" id="ARBA00011738"/>
    </source>
</evidence>
<evidence type="ECO:0000256" key="7">
    <source>
        <dbReference type="ARBA" id="ARBA00040891"/>
    </source>
</evidence>
<comment type="cofactor">
    <cofactor evidence="1">
        <name>pyridoxal 5'-phosphate</name>
        <dbReference type="ChEBI" id="CHEBI:597326"/>
    </cofactor>
</comment>
<dbReference type="GO" id="GO:0030170">
    <property type="term" value="F:pyridoxal phosphate binding"/>
    <property type="evidence" value="ECO:0007669"/>
    <property type="project" value="InterPro"/>
</dbReference>
<sequence>MWTNVKMGPLGAILGIAEAFKRDTNPKKVNLGTGAYRDDNGKSFVLPSVKAAEERLLKRNLEKEYGGIAGLGDFCKLAFQLAVGGMGWCPQLQSIGTLEHSTVPQLH</sequence>
<dbReference type="Pfam" id="PF00155">
    <property type="entry name" value="Aminotran_1_2"/>
    <property type="match status" value="1"/>
</dbReference>
<evidence type="ECO:0000256" key="4">
    <source>
        <dbReference type="ARBA" id="ARBA00022576"/>
    </source>
</evidence>
<dbReference type="GO" id="GO:0004069">
    <property type="term" value="F:L-aspartate:2-oxoglutarate aminotransferase activity"/>
    <property type="evidence" value="ECO:0007669"/>
    <property type="project" value="UniProtKB-EC"/>
</dbReference>
<dbReference type="InterPro" id="IPR004839">
    <property type="entry name" value="Aminotransferase_I/II_large"/>
</dbReference>
<dbReference type="PANTHER" id="PTHR11879:SF22">
    <property type="entry name" value="ASPARTATE AMINOTRANSFERASE, MITOCHONDRIAL"/>
    <property type="match status" value="1"/>
</dbReference>
<keyword evidence="14" id="KW-1185">Reference proteome</keyword>
<evidence type="ECO:0000256" key="9">
    <source>
        <dbReference type="ARBA" id="ARBA00041746"/>
    </source>
</evidence>
<evidence type="ECO:0000256" key="8">
    <source>
        <dbReference type="ARBA" id="ARBA00041257"/>
    </source>
</evidence>
<evidence type="ECO:0000256" key="11">
    <source>
        <dbReference type="ARBA" id="ARBA00042891"/>
    </source>
</evidence>
<dbReference type="STRING" id="147828.A0A4S2LQJ7"/>
<proteinExistence type="predicted"/>
<gene>
    <name evidence="13" type="ORF">CRM22_007040</name>
</gene>
<reference evidence="13 14" key="1">
    <citation type="journal article" date="2019" name="BMC Genomics">
        <title>New insights from Opisthorchis felineus genome: update on genomics of the epidemiologically important liver flukes.</title>
        <authorList>
            <person name="Ershov N.I."/>
            <person name="Mordvinov V.A."/>
            <person name="Prokhortchouk E.B."/>
            <person name="Pakharukova M.Y."/>
            <person name="Gunbin K.V."/>
            <person name="Ustyantsev K."/>
            <person name="Genaev M.A."/>
            <person name="Blinov A.G."/>
            <person name="Mazur A."/>
            <person name="Boulygina E."/>
            <person name="Tsygankova S."/>
            <person name="Khrameeva E."/>
            <person name="Chekanov N."/>
            <person name="Fan G."/>
            <person name="Xiao A."/>
            <person name="Zhang H."/>
            <person name="Xu X."/>
            <person name="Yang H."/>
            <person name="Solovyev V."/>
            <person name="Lee S.M."/>
            <person name="Liu X."/>
            <person name="Afonnikov D.A."/>
            <person name="Skryabin K.G."/>
        </authorList>
    </citation>
    <scope>NUCLEOTIDE SEQUENCE [LARGE SCALE GENOMIC DNA]</scope>
    <source>
        <strain evidence="13">AK-0245</strain>
        <tissue evidence="13">Whole organism</tissue>
    </source>
</reference>
<dbReference type="EMBL" id="SJOL01007263">
    <property type="protein sequence ID" value="TGZ63208.1"/>
    <property type="molecule type" value="Genomic_DNA"/>
</dbReference>
<feature type="domain" description="Aminotransferase class I/classII large" evidence="12">
    <location>
        <begin position="27"/>
        <end position="81"/>
    </location>
</feature>
<dbReference type="AlphaFoldDB" id="A0A4S2LQJ7"/>
<dbReference type="EC" id="2.6.1.1" evidence="3"/>
<protein>
    <recommendedName>
        <fullName evidence="7">Aspartate aminotransferase, mitochondrial</fullName>
        <ecNumber evidence="3">2.6.1.1</ecNumber>
    </recommendedName>
    <alternativeName>
        <fullName evidence="8">Kynurenine aminotransferase 4</fullName>
    </alternativeName>
    <alternativeName>
        <fullName evidence="11">Kynurenine aminotransferase IV</fullName>
    </alternativeName>
    <alternativeName>
        <fullName evidence="10">Kynurenine--oxoglutarate transaminase 4</fullName>
    </alternativeName>
    <alternativeName>
        <fullName evidence="9">Kynurenine--oxoglutarate transaminase IV</fullName>
    </alternativeName>
</protein>